<feature type="chain" id="PRO_5016885272" description="Lipoprotein" evidence="2">
    <location>
        <begin position="22"/>
        <end position="224"/>
    </location>
</feature>
<keyword evidence="2" id="KW-0732">Signal</keyword>
<dbReference type="PROSITE" id="PS51257">
    <property type="entry name" value="PROKAR_LIPOPROTEIN"/>
    <property type="match status" value="1"/>
</dbReference>
<protein>
    <recommendedName>
        <fullName evidence="5">Lipoprotein</fullName>
    </recommendedName>
</protein>
<sequence length="224" mass="23550">MKNLLPLLLSVILLSSTSGCNKTNTQTDKTSSNNKTALPEGTSSQPNNQQISVPAGTSFETVLQQEISTSKSQNNDRFVLEIKNSSTGVNKVLQEGQIQGHLEDVVKAAKGKKASLHLVFDDISLKNGSSYPIDATLVNTKLETKTKGKFIQNTGIILGGTIAGHFLGNQAKFKHGGLAGGGAAAAFVLSSPGGEVALKKGTNIKLQLKSAIGTTQETISFNRL</sequence>
<gene>
    <name evidence="3" type="ORF">A6769_37885</name>
</gene>
<evidence type="ECO:0000256" key="1">
    <source>
        <dbReference type="SAM" id="MobiDB-lite"/>
    </source>
</evidence>
<feature type="region of interest" description="Disordered" evidence="1">
    <location>
        <begin position="20"/>
        <end position="52"/>
    </location>
</feature>
<comment type="caution">
    <text evidence="3">The sequence shown here is derived from an EMBL/GenBank/DDBJ whole genome shotgun (WGS) entry which is preliminary data.</text>
</comment>
<accession>A0A367S4X3</accession>
<dbReference type="EMBL" id="LXQE01000016">
    <property type="protein sequence ID" value="RCJ42312.1"/>
    <property type="molecule type" value="Genomic_DNA"/>
</dbReference>
<feature type="signal peptide" evidence="2">
    <location>
        <begin position="1"/>
        <end position="21"/>
    </location>
</feature>
<evidence type="ECO:0000256" key="2">
    <source>
        <dbReference type="SAM" id="SignalP"/>
    </source>
</evidence>
<evidence type="ECO:0000313" key="3">
    <source>
        <dbReference type="EMBL" id="RCJ42312.1"/>
    </source>
</evidence>
<proteinExistence type="predicted"/>
<dbReference type="AlphaFoldDB" id="A0A367S4X3"/>
<organism evidence="3 4">
    <name type="scientific">Nostoc punctiforme NIES-2108</name>
    <dbReference type="NCBI Taxonomy" id="1356359"/>
    <lineage>
        <taxon>Bacteria</taxon>
        <taxon>Bacillati</taxon>
        <taxon>Cyanobacteriota</taxon>
        <taxon>Cyanophyceae</taxon>
        <taxon>Nostocales</taxon>
        <taxon>Nostocaceae</taxon>
        <taxon>Nostoc</taxon>
    </lineage>
</organism>
<name>A0A367S4X3_NOSPU</name>
<evidence type="ECO:0000313" key="4">
    <source>
        <dbReference type="Proteomes" id="UP000252085"/>
    </source>
</evidence>
<reference evidence="3 4" key="1">
    <citation type="submission" date="2016-04" db="EMBL/GenBank/DDBJ databases">
        <authorList>
            <person name="Evans L.H."/>
            <person name="Alamgir A."/>
            <person name="Owens N."/>
            <person name="Weber N.D."/>
            <person name="Virtaneva K."/>
            <person name="Barbian K."/>
            <person name="Babar A."/>
            <person name="Rosenke K."/>
        </authorList>
    </citation>
    <scope>NUCLEOTIDE SEQUENCE [LARGE SCALE GENOMIC DNA]</scope>
    <source>
        <strain evidence="3">NIES-2108</strain>
    </source>
</reference>
<dbReference type="Proteomes" id="UP000252085">
    <property type="component" value="Unassembled WGS sequence"/>
</dbReference>
<evidence type="ECO:0008006" key="5">
    <source>
        <dbReference type="Google" id="ProtNLM"/>
    </source>
</evidence>